<evidence type="ECO:0000313" key="4">
    <source>
        <dbReference type="RefSeq" id="XP_023586623.1"/>
    </source>
</evidence>
<dbReference type="GO" id="GO:0005654">
    <property type="term" value="C:nucleoplasm"/>
    <property type="evidence" value="ECO:0007669"/>
    <property type="project" value="TreeGrafter"/>
</dbReference>
<dbReference type="Proteomes" id="UP000248480">
    <property type="component" value="Unplaced"/>
</dbReference>
<dbReference type="FunCoup" id="A0A2Y9R4W6">
    <property type="interactions" value="2005"/>
</dbReference>
<organism evidence="3 4">
    <name type="scientific">Trichechus manatus latirostris</name>
    <name type="common">Florida manatee</name>
    <dbReference type="NCBI Taxonomy" id="127582"/>
    <lineage>
        <taxon>Eukaryota</taxon>
        <taxon>Metazoa</taxon>
        <taxon>Chordata</taxon>
        <taxon>Craniata</taxon>
        <taxon>Vertebrata</taxon>
        <taxon>Euteleostomi</taxon>
        <taxon>Mammalia</taxon>
        <taxon>Eutheria</taxon>
        <taxon>Afrotheria</taxon>
        <taxon>Sirenia</taxon>
        <taxon>Trichechidae</taxon>
        <taxon>Trichechus</taxon>
    </lineage>
</organism>
<evidence type="ECO:0000313" key="3">
    <source>
        <dbReference type="Proteomes" id="UP000248480"/>
    </source>
</evidence>
<evidence type="ECO:0000256" key="1">
    <source>
        <dbReference type="SAM" id="MobiDB-lite"/>
    </source>
</evidence>
<dbReference type="PANTHER" id="PTHR34347">
    <property type="entry name" value="DNA REPAIR-SCAFFOLDING PROTEIN SPIDR"/>
    <property type="match status" value="1"/>
</dbReference>
<sequence>MNKRDKQRGRPRRLIAPRGTVEGTQSLLSLSRERRGLALEASGREAPTVPNRLPIAACDSGAQPGGASVSAVPVWPAARRGLCLAVFLQSEEVVHPCGSGASEMSGGGRFPGQKRKRNWDIEYSFLPRERPPQFRKASFRTVGAAASLSEAWLRCGEGFQDTSGTQVLTAEKKTITEKHLEFSPRPEEENFTSDSTYGPAEITWSSSGSELSDEEKTISKSLNDNGHGSRIDRFCNRKTLCQEDGASEDELQFIDWEIDSDREDDNEYSAFQSESTVEISDCASCASSCSLTSEERLSELPKPKSTEILEYSSDSGKEDDSENVLFIDSESPHKCSVDFGTDARQYMERLVEPWTKSTETILYTPQKQKNKFPRTPEDSTKKKKLIRGGLAERLNELQNRERSAISFWRHQCVSYPKTLEGRKSGVLVVKILELHEECTMQVAICEQLEDLQASSPSPGVAPGPGACLKILFTKDTASNLKGRPQDIVHIYPPWQKLIIPDESCPVVLNTYFCQKSIAKEDSERMAVVHCRDSPLLRRSITLAQMFRLKCVKPEIQVTCGGMTTMGTDLTHEQEEAKQHFPAHTSPSDSLLDVVGSQGATAGIPSRTPHYI</sequence>
<name>A0A2Y9R4W6_TRIMA</name>
<feature type="domain" description="DUF4502" evidence="2">
    <location>
        <begin position="114"/>
        <end position="497"/>
    </location>
</feature>
<feature type="compositionally biased region" description="Basic residues" evidence="1">
    <location>
        <begin position="1"/>
        <end position="15"/>
    </location>
</feature>
<keyword evidence="3" id="KW-1185">Reference proteome</keyword>
<dbReference type="Pfam" id="PF14950">
    <property type="entry name" value="DUF4502"/>
    <property type="match status" value="1"/>
</dbReference>
<dbReference type="GO" id="GO:0000724">
    <property type="term" value="P:double-strand break repair via homologous recombination"/>
    <property type="evidence" value="ECO:0007669"/>
    <property type="project" value="TreeGrafter"/>
</dbReference>
<feature type="region of interest" description="Disordered" evidence="1">
    <location>
        <begin position="1"/>
        <end position="27"/>
    </location>
</feature>
<dbReference type="InterPro" id="IPR028026">
    <property type="entry name" value="DUF4502"/>
</dbReference>
<dbReference type="RefSeq" id="XP_023586623.1">
    <property type="nucleotide sequence ID" value="XM_023730855.1"/>
</dbReference>
<dbReference type="GO" id="GO:0000228">
    <property type="term" value="C:nuclear chromosome"/>
    <property type="evidence" value="ECO:0007669"/>
    <property type="project" value="TreeGrafter"/>
</dbReference>
<dbReference type="PANTHER" id="PTHR34347:SF1">
    <property type="entry name" value="DNA REPAIR-SCAFFOLDING PROTEIN"/>
    <property type="match status" value="1"/>
</dbReference>
<evidence type="ECO:0000259" key="2">
    <source>
        <dbReference type="Pfam" id="PF14950"/>
    </source>
</evidence>
<reference evidence="4" key="1">
    <citation type="submission" date="2025-08" db="UniProtKB">
        <authorList>
            <consortium name="RefSeq"/>
        </authorList>
    </citation>
    <scope>IDENTIFICATION</scope>
</reference>
<protein>
    <submittedName>
        <fullName evidence="4">DNA repair-scaffolding protein-like</fullName>
    </submittedName>
</protein>
<gene>
    <name evidence="4" type="primary">LOC111820453</name>
</gene>
<proteinExistence type="predicted"/>
<dbReference type="InParanoid" id="A0A2Y9R4W6"/>
<dbReference type="GO" id="GO:0070202">
    <property type="term" value="P:regulation of establishment of protein localization to chromosome"/>
    <property type="evidence" value="ECO:0007669"/>
    <property type="project" value="TreeGrafter"/>
</dbReference>
<accession>A0A2Y9R4W6</accession>
<dbReference type="AlphaFoldDB" id="A0A2Y9R4W6"/>
<dbReference type="KEGG" id="tmu:111820453"/>
<dbReference type="InterPro" id="IPR053054">
    <property type="entry name" value="DNA_repair-scaffolding"/>
</dbReference>
<dbReference type="STRING" id="127582.A0A2Y9R4W6"/>
<dbReference type="GeneID" id="111820453"/>